<evidence type="ECO:0000256" key="7">
    <source>
        <dbReference type="ARBA" id="ARBA00023170"/>
    </source>
</evidence>
<evidence type="ECO:0000256" key="4">
    <source>
        <dbReference type="ARBA" id="ARBA00022989"/>
    </source>
</evidence>
<dbReference type="SMART" id="SM01381">
    <property type="entry name" value="7TM_GPCR_Srsx"/>
    <property type="match status" value="1"/>
</dbReference>
<dbReference type="Proteomes" id="UP001159405">
    <property type="component" value="Unassembled WGS sequence"/>
</dbReference>
<feature type="domain" description="G-protein coupled receptors family 1 profile" evidence="10">
    <location>
        <begin position="34"/>
        <end position="285"/>
    </location>
</feature>
<feature type="transmembrane region" description="Helical" evidence="9">
    <location>
        <begin position="175"/>
        <end position="198"/>
    </location>
</feature>
<keyword evidence="3 9" id="KW-0812">Transmembrane</keyword>
<dbReference type="Gene3D" id="1.20.1070.10">
    <property type="entry name" value="Rhodopsin 7-helix transmembrane proteins"/>
    <property type="match status" value="1"/>
</dbReference>
<accession>A0ABN8SA32</accession>
<feature type="transmembrane region" description="Helical" evidence="9">
    <location>
        <begin position="95"/>
        <end position="113"/>
    </location>
</feature>
<evidence type="ECO:0000313" key="12">
    <source>
        <dbReference type="Proteomes" id="UP001159405"/>
    </source>
</evidence>
<organism evidence="11 12">
    <name type="scientific">Porites lobata</name>
    <dbReference type="NCBI Taxonomy" id="104759"/>
    <lineage>
        <taxon>Eukaryota</taxon>
        <taxon>Metazoa</taxon>
        <taxon>Cnidaria</taxon>
        <taxon>Anthozoa</taxon>
        <taxon>Hexacorallia</taxon>
        <taxon>Scleractinia</taxon>
        <taxon>Fungiina</taxon>
        <taxon>Poritidae</taxon>
        <taxon>Porites</taxon>
    </lineage>
</organism>
<evidence type="ECO:0000256" key="9">
    <source>
        <dbReference type="SAM" id="Phobius"/>
    </source>
</evidence>
<dbReference type="SUPFAM" id="SSF81321">
    <property type="entry name" value="Family A G protein-coupled receptor-like"/>
    <property type="match status" value="1"/>
</dbReference>
<keyword evidence="8" id="KW-0807">Transducer</keyword>
<feature type="transmembrane region" description="Helical" evidence="9">
    <location>
        <begin position="233"/>
        <end position="255"/>
    </location>
</feature>
<dbReference type="InterPro" id="IPR017452">
    <property type="entry name" value="GPCR_Rhodpsn_7TM"/>
</dbReference>
<feature type="transmembrane region" description="Helical" evidence="9">
    <location>
        <begin position="134"/>
        <end position="155"/>
    </location>
</feature>
<dbReference type="PROSITE" id="PS50262">
    <property type="entry name" value="G_PROTEIN_RECEP_F1_2"/>
    <property type="match status" value="1"/>
</dbReference>
<keyword evidence="7" id="KW-0675">Receptor</keyword>
<evidence type="ECO:0000259" key="10">
    <source>
        <dbReference type="PROSITE" id="PS50262"/>
    </source>
</evidence>
<feature type="transmembrane region" description="Helical" evidence="9">
    <location>
        <begin position="17"/>
        <end position="43"/>
    </location>
</feature>
<dbReference type="CDD" id="cd00637">
    <property type="entry name" value="7tm_classA_rhodopsin-like"/>
    <property type="match status" value="1"/>
</dbReference>
<gene>
    <name evidence="11" type="ORF">PLOB_00040662</name>
</gene>
<evidence type="ECO:0000256" key="5">
    <source>
        <dbReference type="ARBA" id="ARBA00023040"/>
    </source>
</evidence>
<dbReference type="InterPro" id="IPR000276">
    <property type="entry name" value="GPCR_Rhodpsn"/>
</dbReference>
<evidence type="ECO:0000256" key="3">
    <source>
        <dbReference type="ARBA" id="ARBA00022692"/>
    </source>
</evidence>
<comment type="caution">
    <text evidence="11">The sequence shown here is derived from an EMBL/GenBank/DDBJ whole genome shotgun (WGS) entry which is preliminary data.</text>
</comment>
<evidence type="ECO:0000256" key="6">
    <source>
        <dbReference type="ARBA" id="ARBA00023136"/>
    </source>
</evidence>
<sequence>MDESISFELPKRTHHQIWFETALLLVINLTAFLGNLSVCCVVYRNQRLRTIPNMFVLALALSDILISTCNMPFSIVTLLRGEWIFGSHFCRFHGVTFFMFSMVSLHTMGIIAVSRYYCVVKPHKYPMLFSKRKILAYIAIVWFAALVGITPPLLFDGYRFKPGQAVCMYAFETNVAFTVFVECVYIATPLAIITICYVKVFYTVSRTNLVFQRENNPEQLRANVEEVKVTKTLAAVMAGFAFCWIPISIMDYITAVRGESTLPRHAYLTYGYLGYLSSTINPFIYGATNRRFRQGYRAVLGSLPNLCAKCFRPSNSAERE</sequence>
<keyword evidence="2" id="KW-1003">Cell membrane</keyword>
<keyword evidence="12" id="KW-1185">Reference proteome</keyword>
<dbReference type="Pfam" id="PF00001">
    <property type="entry name" value="7tm_1"/>
    <property type="match status" value="1"/>
</dbReference>
<dbReference type="PRINTS" id="PR00237">
    <property type="entry name" value="GPCRRHODOPSN"/>
</dbReference>
<evidence type="ECO:0000256" key="8">
    <source>
        <dbReference type="ARBA" id="ARBA00023224"/>
    </source>
</evidence>
<dbReference type="EMBL" id="CALNXK010000620">
    <property type="protein sequence ID" value="CAH3188423.1"/>
    <property type="molecule type" value="Genomic_DNA"/>
</dbReference>
<evidence type="ECO:0000256" key="2">
    <source>
        <dbReference type="ARBA" id="ARBA00022475"/>
    </source>
</evidence>
<keyword evidence="4 9" id="KW-1133">Transmembrane helix</keyword>
<proteinExistence type="predicted"/>
<reference evidence="11 12" key="1">
    <citation type="submission" date="2022-05" db="EMBL/GenBank/DDBJ databases">
        <authorList>
            <consortium name="Genoscope - CEA"/>
            <person name="William W."/>
        </authorList>
    </citation>
    <scope>NUCLEOTIDE SEQUENCE [LARGE SCALE GENOMIC DNA]</scope>
</reference>
<comment type="subcellular location">
    <subcellularLocation>
        <location evidence="1">Cell membrane</location>
        <topology evidence="1">Multi-pass membrane protein</topology>
    </subcellularLocation>
</comment>
<feature type="transmembrane region" description="Helical" evidence="9">
    <location>
        <begin position="267"/>
        <end position="287"/>
    </location>
</feature>
<dbReference type="PANTHER" id="PTHR22752">
    <property type="entry name" value="G PROTEIN-COUPLED RECEPTOR"/>
    <property type="match status" value="1"/>
</dbReference>
<keyword evidence="5" id="KW-0297">G-protein coupled receptor</keyword>
<feature type="transmembrane region" description="Helical" evidence="9">
    <location>
        <begin position="55"/>
        <end position="75"/>
    </location>
</feature>
<evidence type="ECO:0000313" key="11">
    <source>
        <dbReference type="EMBL" id="CAH3188423.1"/>
    </source>
</evidence>
<evidence type="ECO:0000256" key="1">
    <source>
        <dbReference type="ARBA" id="ARBA00004651"/>
    </source>
</evidence>
<keyword evidence="6 9" id="KW-0472">Membrane</keyword>
<protein>
    <recommendedName>
        <fullName evidence="10">G-protein coupled receptors family 1 profile domain-containing protein</fullName>
    </recommendedName>
</protein>
<name>A0ABN8SA32_9CNID</name>